<dbReference type="PANTHER" id="PTHR33221">
    <property type="entry name" value="WINGED HELIX-TURN-HELIX TRANSCRIPTIONAL REGULATOR, RRF2 FAMILY"/>
    <property type="match status" value="1"/>
</dbReference>
<dbReference type="Pfam" id="PF02082">
    <property type="entry name" value="Rrf2"/>
    <property type="match status" value="1"/>
</dbReference>
<name>A0A0S7B6J3_9CHLR</name>
<dbReference type="Proteomes" id="UP000055060">
    <property type="component" value="Unassembled WGS sequence"/>
</dbReference>
<keyword evidence="2" id="KW-1185">Reference proteome</keyword>
<dbReference type="InterPro" id="IPR000944">
    <property type="entry name" value="Tscrpt_reg_Rrf2"/>
</dbReference>
<dbReference type="InterPro" id="IPR030489">
    <property type="entry name" value="TR_Rrf2-type_CS"/>
</dbReference>
<dbReference type="NCBIfam" id="TIGR00738">
    <property type="entry name" value="rrf2_super"/>
    <property type="match status" value="1"/>
</dbReference>
<dbReference type="RefSeq" id="WP_075071956.1">
    <property type="nucleotide sequence ID" value="NZ_DF967972.1"/>
</dbReference>
<gene>
    <name evidence="1" type="ORF">LARV_00278</name>
</gene>
<dbReference type="PANTHER" id="PTHR33221:SF2">
    <property type="entry name" value="TRANSCRIPTIONAL REGULATOR"/>
    <property type="match status" value="1"/>
</dbReference>
<dbReference type="PROSITE" id="PS51197">
    <property type="entry name" value="HTH_RRF2_2"/>
    <property type="match status" value="1"/>
</dbReference>
<evidence type="ECO:0000313" key="2">
    <source>
        <dbReference type="Proteomes" id="UP000055060"/>
    </source>
</evidence>
<dbReference type="GO" id="GO:0005829">
    <property type="term" value="C:cytosol"/>
    <property type="evidence" value="ECO:0007669"/>
    <property type="project" value="TreeGrafter"/>
</dbReference>
<dbReference type="SUPFAM" id="SSF46785">
    <property type="entry name" value="Winged helix' DNA-binding domain"/>
    <property type="match status" value="1"/>
</dbReference>
<evidence type="ECO:0000313" key="1">
    <source>
        <dbReference type="EMBL" id="GAP12542.1"/>
    </source>
</evidence>
<sequence>MQITRQADYALRAIYHLTKLDPTQRAATSQIAEEQRIPPSFLAKIISQLSIAGLIHTSRGARGGVSLARSPEEITILEVVEAIDGPIALNECTSSPDACPFGENCPLRKLWCGTQTELIEKLATTTFAQFMSEASSPAASSN</sequence>
<dbReference type="InterPro" id="IPR036388">
    <property type="entry name" value="WH-like_DNA-bd_sf"/>
</dbReference>
<accession>A0A0S7B6J3</accession>
<dbReference type="GO" id="GO:0003700">
    <property type="term" value="F:DNA-binding transcription factor activity"/>
    <property type="evidence" value="ECO:0007669"/>
    <property type="project" value="TreeGrafter"/>
</dbReference>
<dbReference type="Gene3D" id="1.10.10.10">
    <property type="entry name" value="Winged helix-like DNA-binding domain superfamily/Winged helix DNA-binding domain"/>
    <property type="match status" value="1"/>
</dbReference>
<dbReference type="AlphaFoldDB" id="A0A0S7B6J3"/>
<proteinExistence type="predicted"/>
<organism evidence="1">
    <name type="scientific">Longilinea arvoryzae</name>
    <dbReference type="NCBI Taxonomy" id="360412"/>
    <lineage>
        <taxon>Bacteria</taxon>
        <taxon>Bacillati</taxon>
        <taxon>Chloroflexota</taxon>
        <taxon>Anaerolineae</taxon>
        <taxon>Anaerolineales</taxon>
        <taxon>Anaerolineaceae</taxon>
        <taxon>Longilinea</taxon>
    </lineage>
</organism>
<reference evidence="1" key="1">
    <citation type="submission" date="2015-07" db="EMBL/GenBank/DDBJ databases">
        <title>Draft Genome Sequences of Anaerolinea thermolimosa IMO-1, Bellilinea caldifistulae GOMI-1, Leptolinea tardivitalis YMTK-2, Levilinea saccharolytica KIBI-1,Longilinea arvoryzae KOME-1, Previously Described as Members of the Anaerolineaceae (Chloroflexi).</title>
        <authorList>
            <person name="Sekiguchi Y."/>
            <person name="Ohashi A."/>
            <person name="Matsuura N."/>
            <person name="Tourlousse M.D."/>
        </authorList>
    </citation>
    <scope>NUCLEOTIDE SEQUENCE [LARGE SCALE GENOMIC DNA]</scope>
    <source>
        <strain evidence="1">KOME-1</strain>
    </source>
</reference>
<protein>
    <submittedName>
        <fullName evidence="1">Transcriptional regulator, BadM/Rrf2 family</fullName>
    </submittedName>
</protein>
<dbReference type="PROSITE" id="PS01332">
    <property type="entry name" value="HTH_RRF2_1"/>
    <property type="match status" value="1"/>
</dbReference>
<dbReference type="InterPro" id="IPR036390">
    <property type="entry name" value="WH_DNA-bd_sf"/>
</dbReference>
<dbReference type="STRING" id="360412.LARV_00278"/>
<dbReference type="OrthoDB" id="9808360at2"/>
<dbReference type="EMBL" id="DF967972">
    <property type="protein sequence ID" value="GAP12542.1"/>
    <property type="molecule type" value="Genomic_DNA"/>
</dbReference>